<dbReference type="GO" id="GO:0016787">
    <property type="term" value="F:hydrolase activity"/>
    <property type="evidence" value="ECO:0007669"/>
    <property type="project" value="UniProtKB-KW"/>
</dbReference>
<sequence>MTRGKYQLHDEYDYFLLHHGGKSTVTGSCHELRINDYGILIDCGLFQGKDAASDPISALNIEFDVSHIEALVITHSHIDHIGRLPWLLAAGFNKPIYCTKATAALIPLMLDDGLKLQLGLNSKQRKAILDKITALIQPVEYGKREEIELGTEDASLENRKDKSEKTAKKSPDLGSRSKAHSLSFSFQPAGHILGSAYVEITLPNDEVIVFSGDLGPRNTPLLPDPVSPQRADYLVIETTYGNKQHEDVSARSLRLEKIVKQSLLDGGIILIPAFSVGRTQEILFDIERLIEHSIESKTTSDDFWQQLPIILDSPLALKVTKQYEHFKQLWDDECIGSNKRPNSLRHPLSFEQLITIDNHKEHQRLVNRLASTNEPAIVIAASGMCNGGRIINYLQYLLPKKETDIILAGFQAYGTLGRELQEGEPYVFISNQKIKVNAQVHPMSGYSAHADKEDLLAFIDGIGSDIKQIHLIHGEQEVKQAFKSKLQQKGSLSKSDIIV</sequence>
<evidence type="ECO:0000256" key="1">
    <source>
        <dbReference type="ARBA" id="ARBA00022801"/>
    </source>
</evidence>
<dbReference type="Gene3D" id="3.40.50.10890">
    <property type="match status" value="1"/>
</dbReference>
<dbReference type="SUPFAM" id="SSF56281">
    <property type="entry name" value="Metallo-hydrolase/oxidoreductase"/>
    <property type="match status" value="1"/>
</dbReference>
<gene>
    <name evidence="5" type="ORF">ACGRQ9_01495</name>
</gene>
<dbReference type="Pfam" id="PF00753">
    <property type="entry name" value="Lactamase_B"/>
    <property type="match status" value="1"/>
</dbReference>
<evidence type="ECO:0000259" key="3">
    <source>
        <dbReference type="SMART" id="SM00849"/>
    </source>
</evidence>
<evidence type="ECO:0000313" key="6">
    <source>
        <dbReference type="Proteomes" id="UP001607151"/>
    </source>
</evidence>
<dbReference type="CDD" id="cd16295">
    <property type="entry name" value="TTHA0252-CPSF-like_MBL-fold"/>
    <property type="match status" value="1"/>
</dbReference>
<dbReference type="Pfam" id="PF07521">
    <property type="entry name" value="RMMBL"/>
    <property type="match status" value="1"/>
</dbReference>
<accession>A0ABW7IRL2</accession>
<reference evidence="5 6" key="1">
    <citation type="submission" date="2024-10" db="EMBL/GenBank/DDBJ databases">
        <authorList>
            <person name="Yibar A."/>
            <person name="Saticioglu I.B."/>
            <person name="Duman M."/>
            <person name="Ajmi N."/>
            <person name="Gurler F."/>
            <person name="Ay H."/>
            <person name="Onuk E."/>
            <person name="Guler S."/>
            <person name="Romalde J.L."/>
        </authorList>
    </citation>
    <scope>NUCLEOTIDE SEQUENCE [LARGE SCALE GENOMIC DNA]</scope>
    <source>
        <strain evidence="5 6">14-MA-B</strain>
    </source>
</reference>
<feature type="domain" description="Metallo-beta-lactamase" evidence="3">
    <location>
        <begin position="26"/>
        <end position="245"/>
    </location>
</feature>
<dbReference type="SMART" id="SM00849">
    <property type="entry name" value="Lactamase_B"/>
    <property type="match status" value="1"/>
</dbReference>
<dbReference type="EMBL" id="JBIHSN010000002">
    <property type="protein sequence ID" value="MFH0264218.1"/>
    <property type="molecule type" value="Genomic_DNA"/>
</dbReference>
<feature type="domain" description="Beta-Casp" evidence="4">
    <location>
        <begin position="279"/>
        <end position="420"/>
    </location>
</feature>
<protein>
    <submittedName>
        <fullName evidence="5">MBL fold metallo-hydrolase</fullName>
        <ecNumber evidence="5">3.-.-.-</ecNumber>
    </submittedName>
</protein>
<organism evidence="5 6">
    <name type="scientific">Vibrio rumoiensis</name>
    <dbReference type="NCBI Taxonomy" id="76258"/>
    <lineage>
        <taxon>Bacteria</taxon>
        <taxon>Pseudomonadati</taxon>
        <taxon>Pseudomonadota</taxon>
        <taxon>Gammaproteobacteria</taxon>
        <taxon>Vibrionales</taxon>
        <taxon>Vibrionaceae</taxon>
        <taxon>Vibrio</taxon>
    </lineage>
</organism>
<dbReference type="SMART" id="SM01027">
    <property type="entry name" value="Beta-Casp"/>
    <property type="match status" value="1"/>
</dbReference>
<dbReference type="Gene3D" id="3.60.15.10">
    <property type="entry name" value="Ribonuclease Z/Hydroxyacylglutathione hydrolase-like"/>
    <property type="match status" value="1"/>
</dbReference>
<dbReference type="InterPro" id="IPR050698">
    <property type="entry name" value="MBL"/>
</dbReference>
<dbReference type="Proteomes" id="UP001607151">
    <property type="component" value="Unassembled WGS sequence"/>
</dbReference>
<comment type="caution">
    <text evidence="5">The sequence shown here is derived from an EMBL/GenBank/DDBJ whole genome shotgun (WGS) entry which is preliminary data.</text>
</comment>
<dbReference type="Pfam" id="PF10996">
    <property type="entry name" value="Beta-Casp"/>
    <property type="match status" value="1"/>
</dbReference>
<dbReference type="EC" id="3.-.-.-" evidence="5"/>
<keyword evidence="1 5" id="KW-0378">Hydrolase</keyword>
<feature type="region of interest" description="Disordered" evidence="2">
    <location>
        <begin position="152"/>
        <end position="178"/>
    </location>
</feature>
<feature type="compositionally biased region" description="Basic and acidic residues" evidence="2">
    <location>
        <begin position="156"/>
        <end position="171"/>
    </location>
</feature>
<dbReference type="PANTHER" id="PTHR11203">
    <property type="entry name" value="CLEAVAGE AND POLYADENYLATION SPECIFICITY FACTOR FAMILY MEMBER"/>
    <property type="match status" value="1"/>
</dbReference>
<name>A0ABW7IRL2_9VIBR</name>
<dbReference type="RefSeq" id="WP_394607137.1">
    <property type="nucleotide sequence ID" value="NZ_JBIHSN010000002.1"/>
</dbReference>
<evidence type="ECO:0000256" key="2">
    <source>
        <dbReference type="SAM" id="MobiDB-lite"/>
    </source>
</evidence>
<dbReference type="PANTHER" id="PTHR11203:SF37">
    <property type="entry name" value="INTEGRATOR COMPLEX SUBUNIT 11"/>
    <property type="match status" value="1"/>
</dbReference>
<dbReference type="InterPro" id="IPR022712">
    <property type="entry name" value="Beta_Casp"/>
</dbReference>
<evidence type="ECO:0000313" key="5">
    <source>
        <dbReference type="EMBL" id="MFH0264218.1"/>
    </source>
</evidence>
<keyword evidence="6" id="KW-1185">Reference proteome</keyword>
<dbReference type="InterPro" id="IPR011108">
    <property type="entry name" value="RMMBL"/>
</dbReference>
<dbReference type="InterPro" id="IPR001279">
    <property type="entry name" value="Metallo-B-lactamas"/>
</dbReference>
<proteinExistence type="predicted"/>
<evidence type="ECO:0000259" key="4">
    <source>
        <dbReference type="SMART" id="SM01027"/>
    </source>
</evidence>
<dbReference type="InterPro" id="IPR036866">
    <property type="entry name" value="RibonucZ/Hydroxyglut_hydro"/>
</dbReference>